<proteinExistence type="predicted"/>
<keyword evidence="1" id="KW-0472">Membrane</keyword>
<evidence type="ECO:0000313" key="3">
    <source>
        <dbReference type="Proteomes" id="UP000255549"/>
    </source>
</evidence>
<name>A0A380G8A5_STAIN</name>
<evidence type="ECO:0000313" key="2">
    <source>
        <dbReference type="EMBL" id="SUM47384.1"/>
    </source>
</evidence>
<dbReference type="EMBL" id="UHDP01000003">
    <property type="protein sequence ID" value="SUM47384.1"/>
    <property type="molecule type" value="Genomic_DNA"/>
</dbReference>
<dbReference type="Proteomes" id="UP000255549">
    <property type="component" value="Unassembled WGS sequence"/>
</dbReference>
<organism evidence="2 3">
    <name type="scientific">Staphylococcus intermedius NCTC 11048</name>
    <dbReference type="NCBI Taxonomy" id="1141106"/>
    <lineage>
        <taxon>Bacteria</taxon>
        <taxon>Bacillati</taxon>
        <taxon>Bacillota</taxon>
        <taxon>Bacilli</taxon>
        <taxon>Bacillales</taxon>
        <taxon>Staphylococcaceae</taxon>
        <taxon>Staphylococcus</taxon>
        <taxon>Staphylococcus intermedius group</taxon>
    </lineage>
</organism>
<evidence type="ECO:0000256" key="1">
    <source>
        <dbReference type="SAM" id="Phobius"/>
    </source>
</evidence>
<keyword evidence="1" id="KW-0812">Transmembrane</keyword>
<gene>
    <name evidence="2" type="ORF">NCTC11048_02463</name>
</gene>
<protein>
    <submittedName>
        <fullName evidence="2">Uncharacterized protein</fullName>
    </submittedName>
</protein>
<keyword evidence="3" id="KW-1185">Reference proteome</keyword>
<dbReference type="AlphaFoldDB" id="A0A380G8A5"/>
<reference evidence="2 3" key="1">
    <citation type="submission" date="2018-06" db="EMBL/GenBank/DDBJ databases">
        <authorList>
            <consortium name="Pathogen Informatics"/>
            <person name="Doyle S."/>
        </authorList>
    </citation>
    <scope>NUCLEOTIDE SEQUENCE [LARGE SCALE GENOMIC DNA]</scope>
    <source>
        <strain evidence="3">NCTC 11048</strain>
    </source>
</reference>
<sequence>MRKLIFTNLILTLLLFLVYVFFQGFSATAIQVAVGFLDLLLLRDVVISLFKRRKREKDET</sequence>
<dbReference type="STRING" id="1141106.GCA_000308095_01515"/>
<feature type="transmembrane region" description="Helical" evidence="1">
    <location>
        <begin position="5"/>
        <end position="22"/>
    </location>
</feature>
<accession>A0A380G8A5</accession>
<keyword evidence="1" id="KW-1133">Transmembrane helix</keyword>
<feature type="transmembrane region" description="Helical" evidence="1">
    <location>
        <begin position="28"/>
        <end position="50"/>
    </location>
</feature>